<sequence>AAYTDARWVNQLHGQWRSAEARELDRLGGAEREAVGRGESMKFKMKWLESGLAEQGVAIQDALAKDPNAGRHEIQRQVFLSTAGCSCCISYHMILSTAGCNEAMLEEKGSHPDGK</sequence>
<evidence type="ECO:0000313" key="2">
    <source>
        <dbReference type="Proteomes" id="UP000815325"/>
    </source>
</evidence>
<proteinExistence type="predicted"/>
<evidence type="ECO:0000313" key="1">
    <source>
        <dbReference type="EMBL" id="KAF5832989.1"/>
    </source>
</evidence>
<dbReference type="EMBL" id="MU069836">
    <property type="protein sequence ID" value="KAF5832989.1"/>
    <property type="molecule type" value="Genomic_DNA"/>
</dbReference>
<feature type="non-terminal residue" evidence="1">
    <location>
        <position position="1"/>
    </location>
</feature>
<organism evidence="1 2">
    <name type="scientific">Dunaliella salina</name>
    <name type="common">Green alga</name>
    <name type="synonym">Protococcus salinus</name>
    <dbReference type="NCBI Taxonomy" id="3046"/>
    <lineage>
        <taxon>Eukaryota</taxon>
        <taxon>Viridiplantae</taxon>
        <taxon>Chlorophyta</taxon>
        <taxon>core chlorophytes</taxon>
        <taxon>Chlorophyceae</taxon>
        <taxon>CS clade</taxon>
        <taxon>Chlamydomonadales</taxon>
        <taxon>Dunaliellaceae</taxon>
        <taxon>Dunaliella</taxon>
    </lineage>
</organism>
<accession>A0ABQ7GEI2</accession>
<gene>
    <name evidence="1" type="ORF">DUNSADRAFT_10945</name>
</gene>
<protein>
    <submittedName>
        <fullName evidence="1">Uncharacterized protein</fullName>
    </submittedName>
</protein>
<dbReference type="Proteomes" id="UP000815325">
    <property type="component" value="Unassembled WGS sequence"/>
</dbReference>
<comment type="caution">
    <text evidence="1">The sequence shown here is derived from an EMBL/GenBank/DDBJ whole genome shotgun (WGS) entry which is preliminary data.</text>
</comment>
<feature type="non-terminal residue" evidence="1">
    <location>
        <position position="115"/>
    </location>
</feature>
<keyword evidence="2" id="KW-1185">Reference proteome</keyword>
<reference evidence="1" key="1">
    <citation type="submission" date="2017-08" db="EMBL/GenBank/DDBJ databases">
        <authorList>
            <person name="Polle J.E."/>
            <person name="Barry K."/>
            <person name="Cushman J."/>
            <person name="Schmutz J."/>
            <person name="Tran D."/>
            <person name="Hathwaick L.T."/>
            <person name="Yim W.C."/>
            <person name="Jenkins J."/>
            <person name="Mckie-Krisberg Z.M."/>
            <person name="Prochnik S."/>
            <person name="Lindquist E."/>
            <person name="Dockter R.B."/>
            <person name="Adam C."/>
            <person name="Molina H."/>
            <person name="Bunkerborg J."/>
            <person name="Jin E."/>
            <person name="Buchheim M."/>
            <person name="Magnuson J."/>
        </authorList>
    </citation>
    <scope>NUCLEOTIDE SEQUENCE</scope>
    <source>
        <strain evidence="1">CCAP 19/18</strain>
    </source>
</reference>
<name>A0ABQ7GEI2_DUNSA</name>